<organism evidence="2">
    <name type="scientific">Papilio xuthus</name>
    <name type="common">Asian swallowtail butterfly</name>
    <dbReference type="NCBI Taxonomy" id="66420"/>
    <lineage>
        <taxon>Eukaryota</taxon>
        <taxon>Metazoa</taxon>
        <taxon>Ecdysozoa</taxon>
        <taxon>Arthropoda</taxon>
        <taxon>Hexapoda</taxon>
        <taxon>Insecta</taxon>
        <taxon>Pterygota</taxon>
        <taxon>Neoptera</taxon>
        <taxon>Endopterygota</taxon>
        <taxon>Lepidoptera</taxon>
        <taxon>Glossata</taxon>
        <taxon>Ditrysia</taxon>
        <taxon>Papilionoidea</taxon>
        <taxon>Papilionidae</taxon>
        <taxon>Papilioninae</taxon>
        <taxon>Papilio</taxon>
    </lineage>
</organism>
<dbReference type="Pfam" id="PF00078">
    <property type="entry name" value="RVT_1"/>
    <property type="match status" value="1"/>
</dbReference>
<dbReference type="GO" id="GO:0071897">
    <property type="term" value="P:DNA biosynthetic process"/>
    <property type="evidence" value="ECO:0007669"/>
    <property type="project" value="UniProtKB-ARBA"/>
</dbReference>
<sequence length="333" mass="38641">MLGIKDSYEKQEKNEILNTFNKCISVNEEGRYEIGLMWKDNSDLDSNYDQAYRRLMSTTKKLENTNIIKEYGEVIKEWQKEGIIEVVKEDNINEGHYLPHHAVIKWDRATTKIRPVFDASCKGKNKKSLNDCIDKGPNLIEEIPKLLLNFRSGAYGVTADIKKAFLQISISPHDRKYLKLLWWKENQREIVTYQHARVPFGVACSPFLLAVTIYHHLEKEKNTFEATAKRLRDSFYVDNCVTSFDTPEEVKSFEEEAKVLMMKGKFELRAWMTNSTQEVDPVSVLGVQWNRYADDLCCNVNIKSVPERITKRDLLSITQQIFDPIGFLSPVTL</sequence>
<dbReference type="KEGG" id="pxu:106114943"/>
<accession>A0AAJ7E5L6</accession>
<dbReference type="RefSeq" id="XP_013163724.1">
    <property type="nucleotide sequence ID" value="XM_013308270.1"/>
</dbReference>
<dbReference type="Gene3D" id="3.10.10.10">
    <property type="entry name" value="HIV Type 1 Reverse Transcriptase, subunit A, domain 1"/>
    <property type="match status" value="1"/>
</dbReference>
<dbReference type="AlphaFoldDB" id="A0AAJ7E5L6"/>
<protein>
    <submittedName>
        <fullName evidence="2">Uncharacterized protein LOC106114943</fullName>
    </submittedName>
</protein>
<dbReference type="PANTHER" id="PTHR47331:SF1">
    <property type="entry name" value="GAG-LIKE PROTEIN"/>
    <property type="match status" value="1"/>
</dbReference>
<dbReference type="GeneID" id="106114943"/>
<gene>
    <name evidence="2" type="primary">LOC106114943</name>
</gene>
<dbReference type="SUPFAM" id="SSF56672">
    <property type="entry name" value="DNA/RNA polymerases"/>
    <property type="match status" value="1"/>
</dbReference>
<dbReference type="InterPro" id="IPR043502">
    <property type="entry name" value="DNA/RNA_pol_sf"/>
</dbReference>
<name>A0AAJ7E5L6_PAPXU</name>
<dbReference type="PANTHER" id="PTHR47331">
    <property type="entry name" value="PHD-TYPE DOMAIN-CONTAINING PROTEIN"/>
    <property type="match status" value="1"/>
</dbReference>
<feature type="non-terminal residue" evidence="2">
    <location>
        <position position="333"/>
    </location>
</feature>
<proteinExistence type="predicted"/>
<dbReference type="Gene3D" id="3.30.70.270">
    <property type="match status" value="1"/>
</dbReference>
<evidence type="ECO:0000259" key="1">
    <source>
        <dbReference type="Pfam" id="PF00078"/>
    </source>
</evidence>
<dbReference type="InterPro" id="IPR000477">
    <property type="entry name" value="RT_dom"/>
</dbReference>
<reference evidence="2" key="1">
    <citation type="submission" date="2025-08" db="UniProtKB">
        <authorList>
            <consortium name="RefSeq"/>
        </authorList>
    </citation>
    <scope>IDENTIFICATION</scope>
</reference>
<evidence type="ECO:0000313" key="2">
    <source>
        <dbReference type="RefSeq" id="XP_013163724.1"/>
    </source>
</evidence>
<dbReference type="Proteomes" id="UP000694872">
    <property type="component" value="Unplaced"/>
</dbReference>
<feature type="domain" description="Reverse transcriptase" evidence="1">
    <location>
        <begin position="136"/>
        <end position="288"/>
    </location>
</feature>
<dbReference type="InterPro" id="IPR043128">
    <property type="entry name" value="Rev_trsase/Diguanyl_cyclase"/>
</dbReference>